<sequence>MWDIWLWPMVFVSAIMLWIGLAGVRKTSRSFQLNEKNKIPDIAAEHPYAMNPLLWIIIVASVFIIFIIFYYWASFY</sequence>
<keyword evidence="1" id="KW-0812">Transmembrane</keyword>
<dbReference type="EMBL" id="CP015108">
    <property type="protein sequence ID" value="ARF15175.1"/>
    <property type="molecule type" value="Genomic_DNA"/>
</dbReference>
<dbReference type="Proteomes" id="UP000192486">
    <property type="component" value="Chromosome"/>
</dbReference>
<evidence type="ECO:0008006" key="4">
    <source>
        <dbReference type="Google" id="ProtNLM"/>
    </source>
</evidence>
<name>A0ABN4YTL5_SPOUR</name>
<feature type="transmembrane region" description="Helical" evidence="1">
    <location>
        <begin position="6"/>
        <end position="24"/>
    </location>
</feature>
<evidence type="ECO:0000313" key="2">
    <source>
        <dbReference type="EMBL" id="ARF15175.1"/>
    </source>
</evidence>
<organism evidence="2 3">
    <name type="scientific">Sporosarcina ureae</name>
    <dbReference type="NCBI Taxonomy" id="1571"/>
    <lineage>
        <taxon>Bacteria</taxon>
        <taxon>Bacillati</taxon>
        <taxon>Bacillota</taxon>
        <taxon>Bacilli</taxon>
        <taxon>Bacillales</taxon>
        <taxon>Caryophanaceae</taxon>
        <taxon>Sporosarcina</taxon>
    </lineage>
</organism>
<dbReference type="RefSeq" id="WP_029052442.1">
    <property type="nucleotide sequence ID" value="NZ_DAMDTH010000010.1"/>
</dbReference>
<accession>A0ABN4YTL5</accession>
<reference evidence="2 3" key="1">
    <citation type="submission" date="2016-04" db="EMBL/GenBank/DDBJ databases">
        <title>Comparative Genomics and Epigenetics of Sporosarcina ureae.</title>
        <authorList>
            <person name="Oliver A.S."/>
            <person name="Cooper K.K."/>
        </authorList>
    </citation>
    <scope>NUCLEOTIDE SEQUENCE [LARGE SCALE GENOMIC DNA]</scope>
    <source>
        <strain evidence="2 3">S204</strain>
    </source>
</reference>
<feature type="transmembrane region" description="Helical" evidence="1">
    <location>
        <begin position="53"/>
        <end position="73"/>
    </location>
</feature>
<evidence type="ECO:0000313" key="3">
    <source>
        <dbReference type="Proteomes" id="UP000192486"/>
    </source>
</evidence>
<protein>
    <recommendedName>
        <fullName evidence="4">Short-chain dehydrogenase</fullName>
    </recommendedName>
</protein>
<keyword evidence="3" id="KW-1185">Reference proteome</keyword>
<gene>
    <name evidence="2" type="ORF">SporoS204_14070</name>
</gene>
<keyword evidence="1" id="KW-1133">Transmembrane helix</keyword>
<keyword evidence="1" id="KW-0472">Membrane</keyword>
<evidence type="ECO:0000256" key="1">
    <source>
        <dbReference type="SAM" id="Phobius"/>
    </source>
</evidence>
<proteinExistence type="predicted"/>